<keyword evidence="4 9" id="KW-0863">Zinc-finger</keyword>
<feature type="domain" description="C2H2-type" evidence="12">
    <location>
        <begin position="285"/>
        <end position="313"/>
    </location>
</feature>
<evidence type="ECO:0000313" key="15">
    <source>
        <dbReference type="Proteomes" id="UP001151699"/>
    </source>
</evidence>
<dbReference type="PROSITE" id="PS51915">
    <property type="entry name" value="ZAD"/>
    <property type="match status" value="2"/>
</dbReference>
<feature type="binding site" evidence="10">
    <location>
        <position position="550"/>
    </location>
    <ligand>
        <name>Zn(2+)</name>
        <dbReference type="ChEBI" id="CHEBI:29105"/>
    </ligand>
</feature>
<evidence type="ECO:0000256" key="7">
    <source>
        <dbReference type="ARBA" id="ARBA00023172"/>
    </source>
</evidence>
<evidence type="ECO:0000256" key="3">
    <source>
        <dbReference type="ARBA" id="ARBA00022737"/>
    </source>
</evidence>
<feature type="domain" description="C2H2-type" evidence="12">
    <location>
        <begin position="393"/>
        <end position="421"/>
    </location>
</feature>
<comment type="subcellular location">
    <subcellularLocation>
        <location evidence="1">Nucleus</location>
    </subcellularLocation>
</comment>
<sequence>MDSNSIQLCRLCFESTRDVVNIFDKIEDSTIASILTQHFWFQVCKADGYSEYICQECWINTKTFHDFYKRVERLQNDNWHLAGVESHVIKEEPSDEPIFKPSVSLVKDEIIEAVPVLGFEIHKEESDDFSEDAQMKTDIGEGNVTVSSLPSAIAVNFNEKSDEDSDELDDRSPCSDLQGVGRVRLTLREKNAKIREFFSMNCQVCSEPFDNLSEAKKHYRTCHNTAGYVNCCGRKFHRISEAINHIFYHLNPDAYRCDICGKRLTDKRTLNSHMKSHEPDSSFTFECDSCHKSFRRESRLLAHKQYVHSPVKCTRCGIDYPSKSKLTTHLRNAHQSKNTIPQFCDICGKHFSSKQFFLIHMQSKHSTMERPKFQPKSKPDLVRHMLRHVESPVKCSICSKVLGNRFSLASHMRYVHVERRHRCTICDKKFRTSLTLKEHIAGHTGQDLYDCNYCGKTFKSSANMYSHRKKKHLAKWTEDNRKRTEKNSSETFDSIKMDSNSVQLCRLCLESSCDVVNVFDRFQDSTIASILTQHFWFQVCKYDGYSEYLCEICWINTKTFHNFYKRVECRQKDNWHLARVEAHEIKEEPIDSYTMEPNLPAVVAIDLPINKVETDDFSCDPNENFEQNVKMEIEFGERKVAENRLSPALSVRSNESNEEEDSDETEEGDDSNLNSSFDGINLSSKERNAKFREFFCMKCKICSEPYESFKGAKKHYRTVHKIQGLAHHIRVKHCSDEDKKFNCDKCDKIFASKSMLNYHIRADHEMLFTQVCEICARVFKNKNILQAHMKCHSTVPQETVQCDICGAWLKNKDGLRHHFRRHRESASAKCPICDKVLKNKTSLKMHIQYTHGEKRHQCTFCDKKFKKLLILKEHIAVHTGQHLYECAHCPKTFKSSANIEVVNVFDKFEDSTIASILTQHFWFIQVCKDDGYSEYLCQACWMNTKTFHTFYKRVECRQKENWDLAGLETHIVKEEPRFGPTLEPDLSLVKNEVTDPPVPVTHFQICEKESDNFNCGPNENLQMEIDAEDNNDIGNSLSSSYTSNSNESYDEVDLDDSNQNASFYGITLKEKNKKIREFYDMSCQICRETFESFNKIKNHYRAAHNVPGYVYCCGRKFHRFSLAFSHIFHHLNPDAFRCEVCDKRFSHKAAFQKHMKNHDPLDSTESLAYNRDICTNRSANILTQHLRLKHCSDEDKKFHCDKCNKNETASAELFAMDQYANDTKADVPPQIFESDDKALGQMMHKKSINRYRQAYEVFKKWQTSYGSTGYDEKTMMAYFASVEEKYSPNTMWSMYSMIRKTIIWKHNIDISKHSKLLSWLKQKNGGYKSTRSNVFEAEEISRFVVEAPNSSYLAMKVILAFGIMGIFRGSEVINLTIDNIKDNGDDIIVRVPSRKIKTSKVCVVDGEFTNIIREYLKLRPPNVPTNRLFLQYRDGKCTRQVMGKNTIANVPKEIAKFLELPNIKSYNCHAYRRSGMTIAADAGNDKLISGAIHLPSSSAKTAILRPMESSFVSASTTISRPMELPSTSATANISHPMQIW</sequence>
<organism evidence="14 15">
    <name type="scientific">Pseudolycoriella hygida</name>
    <dbReference type="NCBI Taxonomy" id="35572"/>
    <lineage>
        <taxon>Eukaryota</taxon>
        <taxon>Metazoa</taxon>
        <taxon>Ecdysozoa</taxon>
        <taxon>Arthropoda</taxon>
        <taxon>Hexapoda</taxon>
        <taxon>Insecta</taxon>
        <taxon>Pterygota</taxon>
        <taxon>Neoptera</taxon>
        <taxon>Endopterygota</taxon>
        <taxon>Diptera</taxon>
        <taxon>Nematocera</taxon>
        <taxon>Sciaroidea</taxon>
        <taxon>Sciaridae</taxon>
        <taxon>Pseudolycoriella</taxon>
    </lineage>
</organism>
<protein>
    <submittedName>
        <fullName evidence="14">Transcription factor grauzone</fullName>
    </submittedName>
</protein>
<feature type="region of interest" description="Disordered" evidence="11">
    <location>
        <begin position="646"/>
        <end position="679"/>
    </location>
</feature>
<feature type="domain" description="C2H2-type" evidence="12">
    <location>
        <begin position="741"/>
        <end position="764"/>
    </location>
</feature>
<dbReference type="SUPFAM" id="SSF56349">
    <property type="entry name" value="DNA breaking-rejoining enzymes"/>
    <property type="match status" value="1"/>
</dbReference>
<dbReference type="Proteomes" id="UP001151699">
    <property type="component" value="Unassembled WGS sequence"/>
</dbReference>
<feature type="binding site" evidence="10">
    <location>
        <position position="9"/>
    </location>
    <ligand>
        <name>Zn(2+)</name>
        <dbReference type="ChEBI" id="CHEBI:29105"/>
    </ligand>
</feature>
<feature type="domain" description="C2H2-type" evidence="12">
    <location>
        <begin position="828"/>
        <end position="856"/>
    </location>
</feature>
<keyword evidence="15" id="KW-1185">Reference proteome</keyword>
<feature type="domain" description="C2H2-type" evidence="12">
    <location>
        <begin position="311"/>
        <end position="339"/>
    </location>
</feature>
<dbReference type="Pfam" id="PF00096">
    <property type="entry name" value="zf-C2H2"/>
    <property type="match status" value="6"/>
</dbReference>
<keyword evidence="7" id="KW-0233">DNA recombination</keyword>
<evidence type="ECO:0000313" key="14">
    <source>
        <dbReference type="EMBL" id="KAJ6626763.1"/>
    </source>
</evidence>
<dbReference type="PANTHER" id="PTHR24376">
    <property type="entry name" value="ZINC FINGER PROTEIN"/>
    <property type="match status" value="1"/>
</dbReference>
<dbReference type="OrthoDB" id="10039931at2759"/>
<dbReference type="GO" id="GO:0001228">
    <property type="term" value="F:DNA-binding transcription activator activity, RNA polymerase II-specific"/>
    <property type="evidence" value="ECO:0007669"/>
    <property type="project" value="TreeGrafter"/>
</dbReference>
<feature type="domain" description="C2H2-type" evidence="12">
    <location>
        <begin position="342"/>
        <end position="371"/>
    </location>
</feature>
<gene>
    <name evidence="14" type="primary">grau_6</name>
    <name evidence="14" type="ORF">Bhyg_16140</name>
</gene>
<dbReference type="PANTHER" id="PTHR24376:SF243">
    <property type="entry name" value="C2H2-TYPE DOMAIN-CONTAINING PROTEIN"/>
    <property type="match status" value="1"/>
</dbReference>
<feature type="domain" description="C2H2-type" evidence="12">
    <location>
        <begin position="421"/>
        <end position="448"/>
    </location>
</feature>
<dbReference type="SMART" id="SM00868">
    <property type="entry name" value="zf-AD"/>
    <property type="match status" value="3"/>
</dbReference>
<feature type="domain" description="ZAD" evidence="13">
    <location>
        <begin position="7"/>
        <end position="81"/>
    </location>
</feature>
<dbReference type="SMART" id="SM00355">
    <property type="entry name" value="ZnF_C2H2"/>
    <property type="match status" value="16"/>
</dbReference>
<dbReference type="Gene3D" id="3.40.1800.20">
    <property type="match status" value="3"/>
</dbReference>
<name>A0A9Q0MJ90_9DIPT</name>
<reference evidence="14" key="1">
    <citation type="submission" date="2022-07" db="EMBL/GenBank/DDBJ databases">
        <authorList>
            <person name="Trinca V."/>
            <person name="Uliana J.V.C."/>
            <person name="Torres T.T."/>
            <person name="Ward R.J."/>
            <person name="Monesi N."/>
        </authorList>
    </citation>
    <scope>NUCLEOTIDE SEQUENCE</scope>
    <source>
        <strain evidence="14">HSMRA1968</strain>
        <tissue evidence="14">Whole embryos</tissue>
    </source>
</reference>
<feature type="binding site" evidence="10">
    <location>
        <position position="508"/>
    </location>
    <ligand>
        <name>Zn(2+)</name>
        <dbReference type="ChEBI" id="CHEBI:29105"/>
    </ligand>
</feature>
<feature type="domain" description="ZAD" evidence="13">
    <location>
        <begin position="503"/>
        <end position="577"/>
    </location>
</feature>
<dbReference type="PROSITE" id="PS50157">
    <property type="entry name" value="ZINC_FINGER_C2H2_2"/>
    <property type="match status" value="13"/>
</dbReference>
<evidence type="ECO:0000259" key="13">
    <source>
        <dbReference type="PROSITE" id="PS51915"/>
    </source>
</evidence>
<evidence type="ECO:0000259" key="12">
    <source>
        <dbReference type="PROSITE" id="PS50157"/>
    </source>
</evidence>
<comment type="caution">
    <text evidence="14">The sequence shown here is derived from an EMBL/GenBank/DDBJ whole genome shotgun (WGS) entry which is preliminary data.</text>
</comment>
<evidence type="ECO:0000256" key="2">
    <source>
        <dbReference type="ARBA" id="ARBA00022723"/>
    </source>
</evidence>
<evidence type="ECO:0000256" key="5">
    <source>
        <dbReference type="ARBA" id="ARBA00022833"/>
    </source>
</evidence>
<feature type="non-terminal residue" evidence="14">
    <location>
        <position position="1540"/>
    </location>
</feature>
<feature type="domain" description="C2H2-type" evidence="12">
    <location>
        <begin position="770"/>
        <end position="793"/>
    </location>
</feature>
<keyword evidence="6" id="KW-0238">DNA-binding</keyword>
<feature type="domain" description="C2H2-type" evidence="12">
    <location>
        <begin position="856"/>
        <end position="883"/>
    </location>
</feature>
<accession>A0A9Q0MJ90</accession>
<feature type="binding site" evidence="10">
    <location>
        <position position="57"/>
    </location>
    <ligand>
        <name>Zn(2+)</name>
        <dbReference type="ChEBI" id="CHEBI:29105"/>
    </ligand>
</feature>
<feature type="binding site" evidence="10">
    <location>
        <position position="505"/>
    </location>
    <ligand>
        <name>Zn(2+)</name>
        <dbReference type="ChEBI" id="CHEBI:29105"/>
    </ligand>
</feature>
<proteinExistence type="predicted"/>
<dbReference type="FunFam" id="3.30.160.60:FF:000446">
    <property type="entry name" value="Zinc finger protein"/>
    <property type="match status" value="2"/>
</dbReference>
<evidence type="ECO:0000256" key="11">
    <source>
        <dbReference type="SAM" id="MobiDB-lite"/>
    </source>
</evidence>
<feature type="domain" description="C2H2-type" evidence="12">
    <location>
        <begin position="1081"/>
        <end position="1104"/>
    </location>
</feature>
<keyword evidence="2 10" id="KW-0479">Metal-binding</keyword>
<dbReference type="PROSITE" id="PS00028">
    <property type="entry name" value="ZINC_FINGER_C2H2_1"/>
    <property type="match status" value="15"/>
</dbReference>
<evidence type="ECO:0000256" key="8">
    <source>
        <dbReference type="ARBA" id="ARBA00023242"/>
    </source>
</evidence>
<dbReference type="InterPro" id="IPR013762">
    <property type="entry name" value="Integrase-like_cat_sf"/>
</dbReference>
<dbReference type="Gene3D" id="1.10.443.10">
    <property type="entry name" value="Intergrase catalytic core"/>
    <property type="match status" value="1"/>
</dbReference>
<dbReference type="GO" id="GO:0015074">
    <property type="term" value="P:DNA integration"/>
    <property type="evidence" value="ECO:0007669"/>
    <property type="project" value="InterPro"/>
</dbReference>
<dbReference type="GO" id="GO:0000978">
    <property type="term" value="F:RNA polymerase II cis-regulatory region sequence-specific DNA binding"/>
    <property type="evidence" value="ECO:0007669"/>
    <property type="project" value="TreeGrafter"/>
</dbReference>
<evidence type="ECO:0000256" key="10">
    <source>
        <dbReference type="PROSITE-ProRule" id="PRU01263"/>
    </source>
</evidence>
<dbReference type="GO" id="GO:0005634">
    <property type="term" value="C:nucleus"/>
    <property type="evidence" value="ECO:0007669"/>
    <property type="project" value="UniProtKB-SubCell"/>
</dbReference>
<evidence type="ECO:0000256" key="9">
    <source>
        <dbReference type="PROSITE-ProRule" id="PRU00042"/>
    </source>
</evidence>
<dbReference type="SUPFAM" id="SSF57716">
    <property type="entry name" value="Glucocorticoid receptor-like (DNA-binding domain)"/>
    <property type="match status" value="3"/>
</dbReference>
<evidence type="ECO:0000256" key="4">
    <source>
        <dbReference type="ARBA" id="ARBA00022771"/>
    </source>
</evidence>
<evidence type="ECO:0000256" key="6">
    <source>
        <dbReference type="ARBA" id="ARBA00023125"/>
    </source>
</evidence>
<feature type="compositionally biased region" description="Acidic residues" evidence="11">
    <location>
        <begin position="656"/>
        <end position="670"/>
    </location>
</feature>
<feature type="binding site" evidence="10">
    <location>
        <position position="54"/>
    </location>
    <ligand>
        <name>Zn(2+)</name>
        <dbReference type="ChEBI" id="CHEBI:29105"/>
    </ligand>
</feature>
<dbReference type="GO" id="GO:0008270">
    <property type="term" value="F:zinc ion binding"/>
    <property type="evidence" value="ECO:0007669"/>
    <property type="project" value="UniProtKB-UniRule"/>
</dbReference>
<dbReference type="InterPro" id="IPR011010">
    <property type="entry name" value="DNA_brk_join_enz"/>
</dbReference>
<dbReference type="InterPro" id="IPR036236">
    <property type="entry name" value="Znf_C2H2_sf"/>
</dbReference>
<feature type="domain" description="C2H2-type" evidence="12">
    <location>
        <begin position="255"/>
        <end position="282"/>
    </location>
</feature>
<dbReference type="GO" id="GO:0006310">
    <property type="term" value="P:DNA recombination"/>
    <property type="evidence" value="ECO:0007669"/>
    <property type="project" value="UniProtKB-KW"/>
</dbReference>
<keyword evidence="8" id="KW-0539">Nucleus</keyword>
<keyword evidence="3" id="KW-0677">Repeat</keyword>
<dbReference type="SUPFAM" id="SSF57667">
    <property type="entry name" value="beta-beta-alpha zinc fingers"/>
    <property type="match status" value="8"/>
</dbReference>
<dbReference type="Gene3D" id="3.30.160.60">
    <property type="entry name" value="Classic Zinc Finger"/>
    <property type="match status" value="8"/>
</dbReference>
<dbReference type="InterPro" id="IPR012934">
    <property type="entry name" value="Znf_AD"/>
</dbReference>
<feature type="domain" description="C2H2-type" evidence="12">
    <location>
        <begin position="449"/>
        <end position="477"/>
    </location>
</feature>
<keyword evidence="5 10" id="KW-0862">Zinc</keyword>
<feature type="binding site" evidence="10">
    <location>
        <position position="553"/>
    </location>
    <ligand>
        <name>Zn(2+)</name>
        <dbReference type="ChEBI" id="CHEBI:29105"/>
    </ligand>
</feature>
<dbReference type="InterPro" id="IPR013087">
    <property type="entry name" value="Znf_C2H2_type"/>
</dbReference>
<evidence type="ECO:0000256" key="1">
    <source>
        <dbReference type="ARBA" id="ARBA00004123"/>
    </source>
</evidence>
<dbReference type="Pfam" id="PF07776">
    <property type="entry name" value="zf-AD"/>
    <property type="match status" value="3"/>
</dbReference>
<feature type="domain" description="C2H2-type" evidence="12">
    <location>
        <begin position="1136"/>
        <end position="1163"/>
    </location>
</feature>
<feature type="binding site" evidence="10">
    <location>
        <position position="12"/>
    </location>
    <ligand>
        <name>Zn(2+)</name>
        <dbReference type="ChEBI" id="CHEBI:29105"/>
    </ligand>
</feature>
<dbReference type="EMBL" id="WJQU01003227">
    <property type="protein sequence ID" value="KAJ6626763.1"/>
    <property type="molecule type" value="Genomic_DNA"/>
</dbReference>